<protein>
    <submittedName>
        <fullName evidence="1">Uncharacterized protein</fullName>
    </submittedName>
</protein>
<dbReference type="EMBL" id="JADYXP020000003">
    <property type="protein sequence ID" value="KAL0128280.1"/>
    <property type="molecule type" value="Genomic_DNA"/>
</dbReference>
<keyword evidence="2" id="KW-1185">Reference proteome</keyword>
<gene>
    <name evidence="1" type="ORF">PUN28_003505</name>
</gene>
<evidence type="ECO:0000313" key="2">
    <source>
        <dbReference type="Proteomes" id="UP001430953"/>
    </source>
</evidence>
<organism evidence="1 2">
    <name type="scientific">Cardiocondyla obscurior</name>
    <dbReference type="NCBI Taxonomy" id="286306"/>
    <lineage>
        <taxon>Eukaryota</taxon>
        <taxon>Metazoa</taxon>
        <taxon>Ecdysozoa</taxon>
        <taxon>Arthropoda</taxon>
        <taxon>Hexapoda</taxon>
        <taxon>Insecta</taxon>
        <taxon>Pterygota</taxon>
        <taxon>Neoptera</taxon>
        <taxon>Endopterygota</taxon>
        <taxon>Hymenoptera</taxon>
        <taxon>Apocrita</taxon>
        <taxon>Aculeata</taxon>
        <taxon>Formicoidea</taxon>
        <taxon>Formicidae</taxon>
        <taxon>Myrmicinae</taxon>
        <taxon>Cardiocondyla</taxon>
    </lineage>
</organism>
<accession>A0AAW2GNA1</accession>
<sequence>MRLSRRCRETATTRKTDSYSLIKTCRAMQKRPVRSRPRVDGKVSFGAAEKKVQRDGSLRRVHDRLLTCQPFQNSGTSAGNQPWGLLKHGGSDSPPAFVVQHAFSRTTWMRSDLTDYPRVARLRLCNRSLRRPLHKARAATVSPFNNAGQTVLGFAGADKQS</sequence>
<comment type="caution">
    <text evidence="1">The sequence shown here is derived from an EMBL/GenBank/DDBJ whole genome shotgun (WGS) entry which is preliminary data.</text>
</comment>
<evidence type="ECO:0000313" key="1">
    <source>
        <dbReference type="EMBL" id="KAL0128280.1"/>
    </source>
</evidence>
<reference evidence="1 2" key="1">
    <citation type="submission" date="2023-03" db="EMBL/GenBank/DDBJ databases">
        <title>High recombination rates correlate with genetic variation in Cardiocondyla obscurior ants.</title>
        <authorList>
            <person name="Errbii M."/>
        </authorList>
    </citation>
    <scope>NUCLEOTIDE SEQUENCE [LARGE SCALE GENOMIC DNA]</scope>
    <source>
        <strain evidence="1">Alpha-2009</strain>
        <tissue evidence="1">Whole body</tissue>
    </source>
</reference>
<name>A0AAW2GNA1_9HYME</name>
<dbReference type="Proteomes" id="UP001430953">
    <property type="component" value="Unassembled WGS sequence"/>
</dbReference>
<dbReference type="AlphaFoldDB" id="A0AAW2GNA1"/>
<proteinExistence type="predicted"/>